<evidence type="ECO:0000256" key="10">
    <source>
        <dbReference type="ARBA" id="ARBA00022870"/>
    </source>
</evidence>
<keyword evidence="7" id="KW-0732">Signal</keyword>
<evidence type="ECO:0000259" key="21">
    <source>
        <dbReference type="PROSITE" id="PS51924"/>
    </source>
</evidence>
<dbReference type="InterPro" id="IPR043614">
    <property type="entry name" value="Spike_S2_CoV_C"/>
</dbReference>
<dbReference type="GO" id="GO:0044173">
    <property type="term" value="C:host cell endoplasmic reticulum-Golgi intermediate compartment membrane"/>
    <property type="evidence" value="ECO:0007669"/>
    <property type="project" value="UniProtKB-SubCell"/>
</dbReference>
<keyword evidence="3" id="KW-0945">Host-virus interaction</keyword>
<keyword evidence="1" id="KW-1168">Fusion of virus membrane with host membrane</keyword>
<keyword evidence="2" id="KW-1170">Fusion of virus membrane with host endosomal membrane</keyword>
<dbReference type="Proteomes" id="UP000138261">
    <property type="component" value="Segment"/>
</dbReference>
<reference evidence="22 23" key="1">
    <citation type="journal article" date="2015" name="J. Gen. Virol.">
        <title>First complete genome sequence of European Turkey coronavirus suggests complex recombination history related with US Turkey and guinea fowl coronaviruses.</title>
        <authorList>
            <person name="Brown P.A."/>
            <person name="Touzain F."/>
            <person name="Briand F.X."/>
            <person name="Ar Gouilh M."/>
            <person name="Courtillon C."/>
            <person name="Allee C."/>
            <person name="Lemaitre E."/>
            <person name="De Boisseson C."/>
            <person name="Blanchard Y."/>
            <person name="Eterradossi N."/>
        </authorList>
    </citation>
    <scope>NUCLEOTIDE SEQUENCE [LARGE SCALE GENOMIC DNA]</scope>
    <source>
        <strain evidence="22">080385d</strain>
    </source>
</reference>
<dbReference type="SUPFAM" id="SSF111474">
    <property type="entry name" value="Coronavirus S2 glycoprotein"/>
    <property type="match status" value="2"/>
</dbReference>
<dbReference type="GO" id="GO:0019031">
    <property type="term" value="C:viral envelope"/>
    <property type="evidence" value="ECO:0007669"/>
    <property type="project" value="UniProtKB-KW"/>
</dbReference>
<keyword evidence="14" id="KW-0843">Virulence</keyword>
<evidence type="ECO:0000256" key="8">
    <source>
        <dbReference type="ARBA" id="ARBA00022804"/>
    </source>
</evidence>
<evidence type="ECO:0000256" key="2">
    <source>
        <dbReference type="ARBA" id="ARBA00022510"/>
    </source>
</evidence>
<dbReference type="Pfam" id="PF01600">
    <property type="entry name" value="CoV_S1"/>
    <property type="match status" value="1"/>
</dbReference>
<evidence type="ECO:0000256" key="16">
    <source>
        <dbReference type="ARBA" id="ARBA00023136"/>
    </source>
</evidence>
<keyword evidence="4" id="KW-1162">Viral penetration into host cytoplasm</keyword>
<dbReference type="GO" id="GO:0046813">
    <property type="term" value="P:receptor-mediated virion attachment to host cell"/>
    <property type="evidence" value="ECO:0007669"/>
    <property type="project" value="InterPro"/>
</dbReference>
<feature type="transmembrane region" description="Helical" evidence="19">
    <location>
        <begin position="1130"/>
        <end position="1152"/>
    </location>
</feature>
<keyword evidence="9" id="KW-0946">Virion</keyword>
<keyword evidence="6 19" id="KW-0812">Transmembrane</keyword>
<dbReference type="InterPro" id="IPR044873">
    <property type="entry name" value="Spike_S2_CoV_HR1"/>
</dbReference>
<evidence type="ECO:0000256" key="18">
    <source>
        <dbReference type="ARBA" id="ARBA00023296"/>
    </source>
</evidence>
<dbReference type="GO" id="GO:0075509">
    <property type="term" value="P:endocytosis involved in viral entry into host cell"/>
    <property type="evidence" value="ECO:0007669"/>
    <property type="project" value="UniProtKB-KW"/>
</dbReference>
<keyword evidence="15" id="KW-0175">Coiled coil</keyword>
<evidence type="ECO:0000256" key="5">
    <source>
        <dbReference type="ARBA" id="ARBA00022685"/>
    </source>
</evidence>
<dbReference type="GO" id="GO:0055036">
    <property type="term" value="C:virion membrane"/>
    <property type="evidence" value="ECO:0007669"/>
    <property type="project" value="UniProtKB-SubCell"/>
</dbReference>
<organism evidence="22 23">
    <name type="scientific">European turkey coronavirus 080385d</name>
    <dbReference type="NCBI Taxonomy" id="1763410"/>
    <lineage>
        <taxon>Viruses</taxon>
        <taxon>Riboviria</taxon>
        <taxon>Orthornavirae</taxon>
        <taxon>Pisuviricota</taxon>
        <taxon>Pisoniviricetes</taxon>
        <taxon>Nidovirales</taxon>
        <taxon>Cornidovirineae</taxon>
        <taxon>Coronaviridae</taxon>
        <taxon>Orthocoronavirinae</taxon>
        <taxon>Gammacoronavirus</taxon>
        <taxon>Igacovirus</taxon>
        <taxon>Gammacoronavirus galli</taxon>
        <taxon>Avian coronavirus</taxon>
    </lineage>
</organism>
<dbReference type="EMBL" id="KR822424">
    <property type="protein sequence ID" value="ALQ43515.1"/>
    <property type="molecule type" value="Genomic_RNA"/>
</dbReference>
<keyword evidence="16 19" id="KW-0472">Membrane</keyword>
<evidence type="ECO:0000256" key="15">
    <source>
        <dbReference type="ARBA" id="ARBA00023054"/>
    </source>
</evidence>
<evidence type="ECO:0000259" key="20">
    <source>
        <dbReference type="PROSITE" id="PS51923"/>
    </source>
</evidence>
<dbReference type="GO" id="GO:0039654">
    <property type="term" value="P:fusion of virus membrane with host endosome membrane"/>
    <property type="evidence" value="ECO:0007669"/>
    <property type="project" value="InterPro"/>
</dbReference>
<evidence type="ECO:0000256" key="17">
    <source>
        <dbReference type="ARBA" id="ARBA00023180"/>
    </source>
</evidence>
<keyword evidence="17" id="KW-0325">Glycoprotein</keyword>
<dbReference type="Pfam" id="PF01601">
    <property type="entry name" value="CoV_S2"/>
    <property type="match status" value="1"/>
</dbReference>
<evidence type="ECO:0000256" key="11">
    <source>
        <dbReference type="ARBA" id="ARBA00022879"/>
    </source>
</evidence>
<dbReference type="InterPro" id="IPR002552">
    <property type="entry name" value="Spike_S2_CoV"/>
</dbReference>
<protein>
    <submittedName>
        <fullName evidence="22">Spike protein</fullName>
    </submittedName>
</protein>
<dbReference type="InterPro" id="IPR002551">
    <property type="entry name" value="Spike_S1_CoV"/>
</dbReference>
<feature type="domain" description="Coronavirus spike (S) glycoprotein S2 subunit heptad repeat 2 (HR2) region profile" evidence="21">
    <location>
        <begin position="1042"/>
        <end position="1141"/>
    </location>
</feature>
<evidence type="ECO:0000256" key="12">
    <source>
        <dbReference type="ARBA" id="ARBA00022890"/>
    </source>
</evidence>
<keyword evidence="11" id="KW-0261">Viral envelope protein</keyword>
<dbReference type="Gene3D" id="1.20.5.300">
    <property type="match status" value="1"/>
</dbReference>
<evidence type="ECO:0000256" key="6">
    <source>
        <dbReference type="ARBA" id="ARBA00022692"/>
    </source>
</evidence>
<dbReference type="CDD" id="cd22372">
    <property type="entry name" value="gammaCoV_Spike_SD1-2_S1-S2_S2"/>
    <property type="match status" value="1"/>
</dbReference>
<dbReference type="InterPro" id="IPR044874">
    <property type="entry name" value="Spike_S2_CoV_HR2"/>
</dbReference>
<dbReference type="PROSITE" id="PS51923">
    <property type="entry name" value="COV_S2_HR1"/>
    <property type="match status" value="1"/>
</dbReference>
<accession>A0A0S2ZWY7</accession>
<evidence type="ECO:0000256" key="7">
    <source>
        <dbReference type="ARBA" id="ARBA00022729"/>
    </source>
</evidence>
<feature type="domain" description="Coronavirus spike (S) glycoprotein S2 subunit heptad repeat 1 (HR1) region profile" evidence="20">
    <location>
        <begin position="776"/>
        <end position="895"/>
    </location>
</feature>
<dbReference type="GO" id="GO:0019064">
    <property type="term" value="P:fusion of virus membrane with host plasma membrane"/>
    <property type="evidence" value="ECO:0007669"/>
    <property type="project" value="InterPro"/>
</dbReference>
<keyword evidence="10" id="KW-1043">Host membrane</keyword>
<dbReference type="GO" id="GO:0016020">
    <property type="term" value="C:membrane"/>
    <property type="evidence" value="ECO:0007669"/>
    <property type="project" value="InterPro"/>
</dbReference>
<proteinExistence type="predicted"/>
<evidence type="ECO:0000256" key="13">
    <source>
        <dbReference type="ARBA" id="ARBA00022989"/>
    </source>
</evidence>
<keyword evidence="12" id="KW-1164">Virus endocytosis by host</keyword>
<dbReference type="PROSITE" id="PS51924">
    <property type="entry name" value="COV_S2_HR2"/>
    <property type="match status" value="1"/>
</dbReference>
<name>A0A0S2ZWY7_9GAMC</name>
<evidence type="ECO:0000313" key="22">
    <source>
        <dbReference type="EMBL" id="ALQ43515.1"/>
    </source>
</evidence>
<dbReference type="InterPro" id="IPR043473">
    <property type="entry name" value="S2_sf_CoV"/>
</dbReference>
<evidence type="ECO:0000313" key="23">
    <source>
        <dbReference type="Proteomes" id="UP000138261"/>
    </source>
</evidence>
<evidence type="ECO:0000256" key="14">
    <source>
        <dbReference type="ARBA" id="ARBA00023026"/>
    </source>
</evidence>
<keyword evidence="13 19" id="KW-1133">Transmembrane helix</keyword>
<keyword evidence="18" id="KW-1160">Virus entry into host cell</keyword>
<evidence type="ECO:0000256" key="1">
    <source>
        <dbReference type="ARBA" id="ARBA00022506"/>
    </source>
</evidence>
<evidence type="ECO:0000256" key="9">
    <source>
        <dbReference type="ARBA" id="ARBA00022844"/>
    </source>
</evidence>
<sequence>MLVVQLSVVTLLFALCSANSCLSFVSNSTIANHDGNFTVRQCDATAGYYSSSPIRPSDGVHSVTGFYRPVMTCCIKYTYPSNTSTCNIKRVAVLINLTVDTQAFSIQVPRPVVIKESGTGETLVVSIGNFVLNSTNLFVYGRVQSLLFQGNGTWYINGVPSLPGSYSFNNTQVNVTYTSCYDSIGAQTWYFTNLSSSNAIVEFSSGNVLRSVACTDGSILNAIQCRYQQFALSDGLYGYDSVVPVVSNRTFVPYPGVYDNSQQDLYKLNVSLRGDNTGVSYDYQCVNTTAYTYFRIYCQDSYDWNKEKSCVVSDTAYQPGENLYSNSNYKGTIPNYPTCISKGLSVNSINNNLGFNYFCVSRLFSTNDISTINNYTCLYITNVYVRDIGSITYYYVGISFEIGNIIYGVEHPPLQYIYLNVCHHYDIYNIKGVGAIYNLTDNDNFTLSTGGLAISGGSGLLAFRNNGSLYAVKPCESVLTQAVLVNGTLAGLYLPLSCNVVETLNLGNKTQAIDGGCLVYNSTHTRSRRSTPELYGSECTGIFVSIGKSCIYPNSTVLNRTIVKQGVDTTVVPLLNVTANVSVPLELTLAVTTEYLQTQYQKVVIDCARYVCGESLKCRTLLQQYGSFCSSVNSILAGVNTLEDDGLLSFVEVLNSGSNFEFQNYTAHNMSNLGGFDLSLVLPNITSGKPQGRSAIEDLLFDKVTTLGFNEVERGYDKCMDSRGGKVTNAADLTCAQYYNGVLVLPGVVDPTLMGLYTTSLLGGMAFGGITAAAAIPFATQVQARINYLALTQSVLMDNQNLIANSFNNALKNIQSALDTVSQGFVEVAKGFESVSMALTKIQDVVNTHSDILNKLMAQLNVNFGAISSSLQDIYAQLGDLSANAQVDRLITGRLTALSTYVTSLQLAAYKAEQSRRLAMQKIEECVKSQSLRYGFCGNGSHVLTIPQSAPNGIFFIHYTYQPVTFRSVLAVPGLCVKSNTGQYGLMPRTGAGIIFLENGTFYVTSRTLYQPKVLSYSDVVNLTSCEPNYYNVNQSDTPFQPELPNFDEEFGGIYTELNTSKDLINNISTNFNYSVKILDLQNEICMLNSSIQQLWNVSSTLDDINSALNDTFINLEQLNKITRYIKWPWYVWLAIGFACVIFILILGWVFFMTGCCGCCCGCFGIIPLMSKCGKKSSYYTTFDNDVVTEQYKPKKSV</sequence>
<evidence type="ECO:0000256" key="19">
    <source>
        <dbReference type="SAM" id="Phobius"/>
    </source>
</evidence>
<evidence type="ECO:0000256" key="3">
    <source>
        <dbReference type="ARBA" id="ARBA00022581"/>
    </source>
</evidence>
<keyword evidence="5" id="KW-0165">Cleavage on pair of basic residues</keyword>
<keyword evidence="8" id="KW-1161">Viral attachment to host cell</keyword>
<evidence type="ECO:0000256" key="4">
    <source>
        <dbReference type="ARBA" id="ARBA00022595"/>
    </source>
</evidence>
<dbReference type="Pfam" id="PF19214">
    <property type="entry name" value="CoV_S2_C"/>
    <property type="match status" value="1"/>
</dbReference>